<reference evidence="1" key="1">
    <citation type="submission" date="2020-11" db="EMBL/GenBank/DDBJ databases">
        <title>Complete genome sequence of a novel pathogenic Methylobacterium strain isolated from rice in Vietnam.</title>
        <authorList>
            <person name="Lai K."/>
            <person name="Okazaki S."/>
            <person name="Higashi K."/>
            <person name="Mori H."/>
            <person name="Toyoda A."/>
            <person name="Kurokawa K."/>
        </authorList>
    </citation>
    <scope>NUCLEOTIDE SEQUENCE</scope>
    <source>
        <strain evidence="1">VL1</strain>
        <plasmid evidence="1">pVL1_2</plasmid>
    </source>
</reference>
<protein>
    <recommendedName>
        <fullName evidence="3">Phage tail assembly protein</fullName>
    </recommendedName>
</protein>
<accession>A0A8H8X1N2</accession>
<gene>
    <name evidence="1" type="ORF">mvi_63580</name>
</gene>
<dbReference type="Pfam" id="PF10109">
    <property type="entry name" value="Phage_TAC_7"/>
    <property type="match status" value="1"/>
</dbReference>
<dbReference type="Proteomes" id="UP000663508">
    <property type="component" value="Plasmid pVL1_2"/>
</dbReference>
<organism evidence="1 2">
    <name type="scientific">Methylobacterium indicum</name>
    <dbReference type="NCBI Taxonomy" id="1775910"/>
    <lineage>
        <taxon>Bacteria</taxon>
        <taxon>Pseudomonadati</taxon>
        <taxon>Pseudomonadota</taxon>
        <taxon>Alphaproteobacteria</taxon>
        <taxon>Hyphomicrobiales</taxon>
        <taxon>Methylobacteriaceae</taxon>
        <taxon>Methylobacterium</taxon>
    </lineage>
</organism>
<keyword evidence="1" id="KW-0614">Plasmid</keyword>
<dbReference type="RefSeq" id="WP_207183908.1">
    <property type="nucleotide sequence ID" value="NZ_AP024147.1"/>
</dbReference>
<evidence type="ECO:0000313" key="1">
    <source>
        <dbReference type="EMBL" id="BCM87897.1"/>
    </source>
</evidence>
<evidence type="ECO:0008006" key="3">
    <source>
        <dbReference type="Google" id="ProtNLM"/>
    </source>
</evidence>
<proteinExistence type="predicted"/>
<dbReference type="AlphaFoldDB" id="A0A8H8X1N2"/>
<dbReference type="EMBL" id="AP024147">
    <property type="protein sequence ID" value="BCM87897.1"/>
    <property type="molecule type" value="Genomic_DNA"/>
</dbReference>
<dbReference type="KEGG" id="mind:mvi_63580"/>
<dbReference type="InterPro" id="IPR019289">
    <property type="entry name" value="Phage_tail_E/E"/>
</dbReference>
<geneLocation type="plasmid" evidence="1 2">
    <name>pVL1_2</name>
</geneLocation>
<evidence type="ECO:0000313" key="2">
    <source>
        <dbReference type="Proteomes" id="UP000663508"/>
    </source>
</evidence>
<sequence>MANEVSGAAGATSTSRVFELERPFEYRGARYHSLTAREPKVRDLREFLKNVDRDSIAAMEKVLSNLTEVDEKIIAEMSIPDFAVMKKWFEGFLKPMISDSED</sequence>
<name>A0A8H8X1N2_9HYPH</name>